<feature type="region of interest" description="Disordered" evidence="2">
    <location>
        <begin position="142"/>
        <end position="182"/>
    </location>
</feature>
<dbReference type="GeneID" id="113054903"/>
<feature type="coiled-coil region" evidence="1">
    <location>
        <begin position="190"/>
        <end position="300"/>
    </location>
</feature>
<keyword evidence="3" id="KW-1185">Reference proteome</keyword>
<evidence type="ECO:0000313" key="4">
    <source>
        <dbReference type="RefSeq" id="XP_026076475.1"/>
    </source>
</evidence>
<dbReference type="KEGG" id="caua:113054903"/>
<dbReference type="InterPro" id="IPR036514">
    <property type="entry name" value="SGNH_hydro_sf"/>
</dbReference>
<feature type="compositionally biased region" description="Low complexity" evidence="2">
    <location>
        <begin position="168"/>
        <end position="177"/>
    </location>
</feature>
<dbReference type="OrthoDB" id="10056446at2759"/>
<feature type="compositionally biased region" description="Low complexity" evidence="2">
    <location>
        <begin position="635"/>
        <end position="650"/>
    </location>
</feature>
<feature type="region of interest" description="Disordered" evidence="2">
    <location>
        <begin position="1"/>
        <end position="34"/>
    </location>
</feature>
<proteinExistence type="predicted"/>
<evidence type="ECO:0000256" key="1">
    <source>
        <dbReference type="SAM" id="Coils"/>
    </source>
</evidence>
<feature type="compositionally biased region" description="Basic residues" evidence="2">
    <location>
        <begin position="614"/>
        <end position="629"/>
    </location>
</feature>
<dbReference type="Proteomes" id="UP000515129">
    <property type="component" value="Chromosome 3"/>
</dbReference>
<dbReference type="RefSeq" id="XP_026076475.1">
    <property type="nucleotide sequence ID" value="XM_026220690.1"/>
</dbReference>
<feature type="compositionally biased region" description="Basic and acidic residues" evidence="2">
    <location>
        <begin position="142"/>
        <end position="151"/>
    </location>
</feature>
<feature type="compositionally biased region" description="Low complexity" evidence="2">
    <location>
        <begin position="324"/>
        <end position="341"/>
    </location>
</feature>
<evidence type="ECO:0000256" key="2">
    <source>
        <dbReference type="SAM" id="MobiDB-lite"/>
    </source>
</evidence>
<reference evidence="4" key="1">
    <citation type="submission" date="2025-08" db="UniProtKB">
        <authorList>
            <consortium name="RefSeq"/>
        </authorList>
    </citation>
    <scope>IDENTIFICATION</scope>
    <source>
        <strain evidence="4">Wakin</strain>
        <tissue evidence="4">Muscle</tissue>
    </source>
</reference>
<keyword evidence="1" id="KW-0175">Coiled coil</keyword>
<dbReference type="AlphaFoldDB" id="A0A6P6KW16"/>
<name>A0A6P6KW16_CARAU</name>
<organism evidence="3 4">
    <name type="scientific">Carassius auratus</name>
    <name type="common">Goldfish</name>
    <dbReference type="NCBI Taxonomy" id="7957"/>
    <lineage>
        <taxon>Eukaryota</taxon>
        <taxon>Metazoa</taxon>
        <taxon>Chordata</taxon>
        <taxon>Craniata</taxon>
        <taxon>Vertebrata</taxon>
        <taxon>Euteleostomi</taxon>
        <taxon>Actinopterygii</taxon>
        <taxon>Neopterygii</taxon>
        <taxon>Teleostei</taxon>
        <taxon>Ostariophysi</taxon>
        <taxon>Cypriniformes</taxon>
        <taxon>Cyprinidae</taxon>
        <taxon>Cyprininae</taxon>
        <taxon>Carassius</taxon>
    </lineage>
</organism>
<feature type="region of interest" description="Disordered" evidence="2">
    <location>
        <begin position="306"/>
        <end position="358"/>
    </location>
</feature>
<gene>
    <name evidence="4" type="primary">LOC113054903</name>
</gene>
<feature type="compositionally biased region" description="Pro residues" evidence="2">
    <location>
        <begin position="312"/>
        <end position="323"/>
    </location>
</feature>
<dbReference type="SUPFAM" id="SSF52266">
    <property type="entry name" value="SGNH hydrolase"/>
    <property type="match status" value="1"/>
</dbReference>
<protein>
    <submittedName>
        <fullName evidence="4">Uncharacterized protein LOC113054903</fullName>
    </submittedName>
</protein>
<sequence>MATPAMGTGAHTFSYPPDIKSEKSRQQHKLKTQKENPETLFKDTLNSRGKTITTNLLFYTEHPTAWHTASCTLFQYHTKHGICKGRQLCIYEDAEKDPENRHLTINFYQNGTVMIQGNSAALTNFEQTFHCLKDMVERDEANPCKQTHTDTPEDTDQNEPSTHDNTENRTPPETTENISLPQSTGLHNTVVQLQHSLALLEVEIVELSEQVHILSTKDTEQLREQLDQIRNQLKMSIQELKREMDTLYQDRETLKKDLKELQQIMGKELSEMKDYMGRELACFKKELQQRDKQMENLTTQMRCLTTPVNAPKVPPPSPTPTPTHPKSSSTSPAPTKPSQPSNSQKEAGTPAASKKPEILQKNMTATTPAEKQPVKTEADIAILMDSNGKFLQGERLFPGLKTTKLWCPKTGDALRILSDSTFGTPSHIIIHTGTNDLRREQERVGQLICRVAEKATEIYPSTKITISTLLPRRDIHPDTIQRVNADISKGCARLPNVHLAHHPSITIRDLYDHVHIKKDKVNVFAKTLKNTAWGRQNTFTPLKTTQLRTYRTQNQTPSINLQTHHRERPPLAAQYQGSPQHAKIHIRIPHAPALHHHRSTPAHQQKPQFAPDHHPRHPQPQKHHSRQRSNMRNNPTSAAATSLPPAHAASGDNTPNPAPLPHSRSYAQALKGQANTLEMSEIRQLLNYISTQLTA</sequence>
<dbReference type="Gene3D" id="3.40.50.1110">
    <property type="entry name" value="SGNH hydrolase"/>
    <property type="match status" value="1"/>
</dbReference>
<evidence type="ECO:0000313" key="3">
    <source>
        <dbReference type="Proteomes" id="UP000515129"/>
    </source>
</evidence>
<accession>A0A6P6KW16</accession>
<feature type="region of interest" description="Disordered" evidence="2">
    <location>
        <begin position="595"/>
        <end position="663"/>
    </location>
</feature>